<dbReference type="SUPFAM" id="SSF75217">
    <property type="entry name" value="alpha/beta knot"/>
    <property type="match status" value="1"/>
</dbReference>
<dbReference type="GO" id="GO:0005737">
    <property type="term" value="C:cytoplasm"/>
    <property type="evidence" value="ECO:0007669"/>
    <property type="project" value="UniProtKB-SubCell"/>
</dbReference>
<evidence type="ECO:0000256" key="3">
    <source>
        <dbReference type="ARBA" id="ARBA00012328"/>
    </source>
</evidence>
<dbReference type="InterPro" id="IPR029026">
    <property type="entry name" value="tRNA_m1G_MTases_N"/>
</dbReference>
<dbReference type="InterPro" id="IPR015947">
    <property type="entry name" value="PUA-like_sf"/>
</dbReference>
<dbReference type="AlphaFoldDB" id="A0A1R4B7P7"/>
<name>A0A1R4B7P7_9VIBR</name>
<evidence type="ECO:0000259" key="13">
    <source>
        <dbReference type="Pfam" id="PF04452"/>
    </source>
</evidence>
<evidence type="ECO:0000256" key="9">
    <source>
        <dbReference type="ARBA" id="ARBA00022691"/>
    </source>
</evidence>
<evidence type="ECO:0000256" key="2">
    <source>
        <dbReference type="ARBA" id="ARBA00005528"/>
    </source>
</evidence>
<keyword evidence="9 12" id="KW-0949">S-adenosyl-L-methionine</keyword>
<evidence type="ECO:0000256" key="12">
    <source>
        <dbReference type="PIRNR" id="PIRNR015601"/>
    </source>
</evidence>
<evidence type="ECO:0000313" key="16">
    <source>
        <dbReference type="Proteomes" id="UP000189475"/>
    </source>
</evidence>
<dbReference type="InterPro" id="IPR046886">
    <property type="entry name" value="RsmE_MTase_dom"/>
</dbReference>
<keyword evidence="6 12" id="KW-0698">rRNA processing</keyword>
<dbReference type="GO" id="GO:0070475">
    <property type="term" value="P:rRNA base methylation"/>
    <property type="evidence" value="ECO:0007669"/>
    <property type="project" value="TreeGrafter"/>
</dbReference>
<dbReference type="InterPro" id="IPR006700">
    <property type="entry name" value="RsmE"/>
</dbReference>
<evidence type="ECO:0000256" key="8">
    <source>
        <dbReference type="ARBA" id="ARBA00022679"/>
    </source>
</evidence>
<dbReference type="CDD" id="cd18084">
    <property type="entry name" value="RsmE-like"/>
    <property type="match status" value="1"/>
</dbReference>
<dbReference type="Proteomes" id="UP000189475">
    <property type="component" value="Unassembled WGS sequence"/>
</dbReference>
<evidence type="ECO:0000256" key="4">
    <source>
        <dbReference type="ARBA" id="ARBA00013673"/>
    </source>
</evidence>
<dbReference type="InterPro" id="IPR046887">
    <property type="entry name" value="RsmE_PUA-like"/>
</dbReference>
<dbReference type="STRING" id="1918946.VPAL9027_02959"/>
<accession>A0A1R4B7P7</accession>
<organism evidence="15 16">
    <name type="scientific">Vibrio palustris</name>
    <dbReference type="NCBI Taxonomy" id="1918946"/>
    <lineage>
        <taxon>Bacteria</taxon>
        <taxon>Pseudomonadati</taxon>
        <taxon>Pseudomonadota</taxon>
        <taxon>Gammaproteobacteria</taxon>
        <taxon>Vibrionales</taxon>
        <taxon>Vibrionaceae</taxon>
        <taxon>Vibrio</taxon>
    </lineage>
</organism>
<dbReference type="PANTHER" id="PTHR30027">
    <property type="entry name" value="RIBOSOMAL RNA SMALL SUBUNIT METHYLTRANSFERASE E"/>
    <property type="match status" value="1"/>
</dbReference>
<dbReference type="Pfam" id="PF04452">
    <property type="entry name" value="Methyltrans_RNA"/>
    <property type="match status" value="1"/>
</dbReference>
<proteinExistence type="inferred from homology"/>
<evidence type="ECO:0000256" key="5">
    <source>
        <dbReference type="ARBA" id="ARBA00022490"/>
    </source>
</evidence>
<dbReference type="Pfam" id="PF20260">
    <property type="entry name" value="PUA_4"/>
    <property type="match status" value="1"/>
</dbReference>
<dbReference type="PIRSF" id="PIRSF015601">
    <property type="entry name" value="MTase_slr0722"/>
    <property type="match status" value="1"/>
</dbReference>
<dbReference type="EMBL" id="FUFT01000008">
    <property type="protein sequence ID" value="SJL84947.1"/>
    <property type="molecule type" value="Genomic_DNA"/>
</dbReference>
<comment type="similarity">
    <text evidence="2 12">Belongs to the RNA methyltransferase RsmE family.</text>
</comment>
<dbReference type="Gene3D" id="2.40.240.20">
    <property type="entry name" value="Hypothetical PUA domain-like, domain 1"/>
    <property type="match status" value="1"/>
</dbReference>
<dbReference type="NCBIfam" id="NF008692">
    <property type="entry name" value="PRK11713.1-5"/>
    <property type="match status" value="1"/>
</dbReference>
<protein>
    <recommendedName>
        <fullName evidence="4 12">Ribosomal RNA small subunit methyltransferase E</fullName>
        <ecNumber evidence="3 12">2.1.1.193</ecNumber>
    </recommendedName>
</protein>
<dbReference type="EC" id="2.1.1.193" evidence="3 12"/>
<dbReference type="FunFam" id="3.40.1280.10:FF:000007">
    <property type="entry name" value="Ribosomal RNA small subunit methyltransferase E"/>
    <property type="match status" value="1"/>
</dbReference>
<dbReference type="Gene3D" id="3.40.1280.10">
    <property type="match status" value="1"/>
</dbReference>
<gene>
    <name evidence="15" type="primary">rsmE</name>
    <name evidence="15" type="ORF">VPAL9027_02959</name>
</gene>
<feature type="domain" description="Ribosomal RNA small subunit methyltransferase E methyltransferase" evidence="13">
    <location>
        <begin position="75"/>
        <end position="237"/>
    </location>
</feature>
<evidence type="ECO:0000313" key="15">
    <source>
        <dbReference type="EMBL" id="SJL84947.1"/>
    </source>
</evidence>
<dbReference type="GO" id="GO:0070042">
    <property type="term" value="F:rRNA (uridine-N3-)-methyltransferase activity"/>
    <property type="evidence" value="ECO:0007669"/>
    <property type="project" value="TreeGrafter"/>
</dbReference>
<sequence length="244" mass="27075">MRIPRIYHPETIDQLGEVSLGDDAAGHIGRVLRMQPGQELVLFDGSGAEFPAIITETTKKHVRVKVTERIESSCESPLDLHLGQVVSRGDKMEFTIQKSVELGVNVITPLISERCGVKLDAKRFEKKLQQWQKIAIGACEQSGRNCVPEIRPIMSLEQWCAENSEALKLNLHPRAQYSINTLPALKTNKVRLLIGPEGGLSAQEIAMTHQYQFEETLLGPRVLRTETAALTAITALQVRFGDLG</sequence>
<dbReference type="NCBIfam" id="TIGR00046">
    <property type="entry name" value="RsmE family RNA methyltransferase"/>
    <property type="match status" value="1"/>
</dbReference>
<evidence type="ECO:0000256" key="10">
    <source>
        <dbReference type="ARBA" id="ARBA00025699"/>
    </source>
</evidence>
<keyword evidence="16" id="KW-1185">Reference proteome</keyword>
<dbReference type="RefSeq" id="WP_077315342.1">
    <property type="nucleotide sequence ID" value="NZ_AP024887.1"/>
</dbReference>
<reference evidence="15 16" key="1">
    <citation type="submission" date="2017-02" db="EMBL/GenBank/DDBJ databases">
        <authorList>
            <person name="Peterson S.W."/>
        </authorList>
    </citation>
    <scope>NUCLEOTIDE SEQUENCE [LARGE SCALE GENOMIC DNA]</scope>
    <source>
        <strain evidence="15 16">CECT 9027</strain>
    </source>
</reference>
<feature type="domain" description="Ribosomal RNA small subunit methyltransferase E PUA-like" evidence="14">
    <location>
        <begin position="20"/>
        <end position="66"/>
    </location>
</feature>
<dbReference type="SUPFAM" id="SSF88697">
    <property type="entry name" value="PUA domain-like"/>
    <property type="match status" value="1"/>
</dbReference>
<dbReference type="PANTHER" id="PTHR30027:SF3">
    <property type="entry name" value="16S RRNA (URACIL(1498)-N(3))-METHYLTRANSFERASE"/>
    <property type="match status" value="1"/>
</dbReference>
<evidence type="ECO:0000256" key="11">
    <source>
        <dbReference type="ARBA" id="ARBA00047944"/>
    </source>
</evidence>
<dbReference type="InterPro" id="IPR029028">
    <property type="entry name" value="Alpha/beta_knot_MTases"/>
</dbReference>
<evidence type="ECO:0000256" key="7">
    <source>
        <dbReference type="ARBA" id="ARBA00022603"/>
    </source>
</evidence>
<keyword evidence="7 12" id="KW-0489">Methyltransferase</keyword>
<dbReference type="NCBIfam" id="NF008690">
    <property type="entry name" value="PRK11713.1-1"/>
    <property type="match status" value="1"/>
</dbReference>
<keyword evidence="8 12" id="KW-0808">Transferase</keyword>
<evidence type="ECO:0000259" key="14">
    <source>
        <dbReference type="Pfam" id="PF20260"/>
    </source>
</evidence>
<evidence type="ECO:0000256" key="1">
    <source>
        <dbReference type="ARBA" id="ARBA00004496"/>
    </source>
</evidence>
<keyword evidence="5 12" id="KW-0963">Cytoplasm</keyword>
<comment type="catalytic activity">
    <reaction evidence="11 12">
        <text>uridine(1498) in 16S rRNA + S-adenosyl-L-methionine = N(3)-methyluridine(1498) in 16S rRNA + S-adenosyl-L-homocysteine + H(+)</text>
        <dbReference type="Rhea" id="RHEA:42920"/>
        <dbReference type="Rhea" id="RHEA-COMP:10283"/>
        <dbReference type="Rhea" id="RHEA-COMP:10284"/>
        <dbReference type="ChEBI" id="CHEBI:15378"/>
        <dbReference type="ChEBI" id="CHEBI:57856"/>
        <dbReference type="ChEBI" id="CHEBI:59789"/>
        <dbReference type="ChEBI" id="CHEBI:65315"/>
        <dbReference type="ChEBI" id="CHEBI:74502"/>
        <dbReference type="EC" id="2.1.1.193"/>
    </reaction>
</comment>
<comment type="function">
    <text evidence="10 12">Specifically methylates the N3 position of the uracil ring of uridine 1498 (m3U1498) in 16S rRNA. Acts on the fully assembled 30S ribosomal subunit.</text>
</comment>
<comment type="subcellular location">
    <subcellularLocation>
        <location evidence="1 12">Cytoplasm</location>
    </subcellularLocation>
</comment>
<evidence type="ECO:0000256" key="6">
    <source>
        <dbReference type="ARBA" id="ARBA00022552"/>
    </source>
</evidence>
<dbReference type="OrthoDB" id="9815641at2"/>